<evidence type="ECO:0000313" key="3">
    <source>
        <dbReference type="Proteomes" id="UP001358586"/>
    </source>
</evidence>
<keyword evidence="3" id="KW-1185">Reference proteome</keyword>
<feature type="compositionally biased region" description="Basic residues" evidence="1">
    <location>
        <begin position="1"/>
        <end position="13"/>
    </location>
</feature>
<accession>A0ABR0R2K6</accession>
<dbReference type="EMBL" id="JARKNE010000001">
    <property type="protein sequence ID" value="KAK5845348.1"/>
    <property type="molecule type" value="Genomic_DNA"/>
</dbReference>
<feature type="region of interest" description="Disordered" evidence="1">
    <location>
        <begin position="70"/>
        <end position="112"/>
    </location>
</feature>
<feature type="compositionally biased region" description="Basic and acidic residues" evidence="1">
    <location>
        <begin position="86"/>
        <end position="106"/>
    </location>
</feature>
<reference evidence="2 3" key="1">
    <citation type="submission" date="2023-03" db="EMBL/GenBank/DDBJ databases">
        <title>WGS of Gossypium arboreum.</title>
        <authorList>
            <person name="Yu D."/>
        </authorList>
    </citation>
    <scope>NUCLEOTIDE SEQUENCE [LARGE SCALE GENOMIC DNA]</scope>
    <source>
        <tissue evidence="2">Leaf</tissue>
    </source>
</reference>
<evidence type="ECO:0000256" key="1">
    <source>
        <dbReference type="SAM" id="MobiDB-lite"/>
    </source>
</evidence>
<sequence>MARTRGSVKKATKSVKEHSSSEIAVCELESSMLKEKKNLEIANCATRQIGILVFPSLVMLLCQQKGIMPHDDKEVLDNKGPINETSIERVTRGKDTPKMKEADTSKTGKGKT</sequence>
<feature type="region of interest" description="Disordered" evidence="1">
    <location>
        <begin position="1"/>
        <end position="22"/>
    </location>
</feature>
<name>A0ABR0R2K6_GOSAR</name>
<evidence type="ECO:0000313" key="2">
    <source>
        <dbReference type="EMBL" id="KAK5845348.1"/>
    </source>
</evidence>
<protein>
    <submittedName>
        <fullName evidence="2">Uncharacterized protein</fullName>
    </submittedName>
</protein>
<comment type="caution">
    <text evidence="2">The sequence shown here is derived from an EMBL/GenBank/DDBJ whole genome shotgun (WGS) entry which is preliminary data.</text>
</comment>
<gene>
    <name evidence="2" type="ORF">PVK06_001520</name>
</gene>
<organism evidence="2 3">
    <name type="scientific">Gossypium arboreum</name>
    <name type="common">Tree cotton</name>
    <name type="synonym">Gossypium nanking</name>
    <dbReference type="NCBI Taxonomy" id="29729"/>
    <lineage>
        <taxon>Eukaryota</taxon>
        <taxon>Viridiplantae</taxon>
        <taxon>Streptophyta</taxon>
        <taxon>Embryophyta</taxon>
        <taxon>Tracheophyta</taxon>
        <taxon>Spermatophyta</taxon>
        <taxon>Magnoliopsida</taxon>
        <taxon>eudicotyledons</taxon>
        <taxon>Gunneridae</taxon>
        <taxon>Pentapetalae</taxon>
        <taxon>rosids</taxon>
        <taxon>malvids</taxon>
        <taxon>Malvales</taxon>
        <taxon>Malvaceae</taxon>
        <taxon>Malvoideae</taxon>
        <taxon>Gossypium</taxon>
    </lineage>
</organism>
<dbReference type="Proteomes" id="UP001358586">
    <property type="component" value="Chromosome 1"/>
</dbReference>
<proteinExistence type="predicted"/>